<protein>
    <submittedName>
        <fullName evidence="1">Uncharacterized protein</fullName>
    </submittedName>
</protein>
<reference evidence="1" key="2">
    <citation type="submission" date="2022-06" db="UniProtKB">
        <authorList>
            <consortium name="EnsemblMetazoa"/>
        </authorList>
    </citation>
    <scope>IDENTIFICATION</scope>
    <source>
        <strain evidence="1">PS312</strain>
    </source>
</reference>
<dbReference type="AlphaFoldDB" id="A0A2A6C1F9"/>
<evidence type="ECO:0000313" key="2">
    <source>
        <dbReference type="Proteomes" id="UP000005239"/>
    </source>
</evidence>
<accession>A0A8R1UW86</accession>
<dbReference type="EnsemblMetazoa" id="PPA42191.1">
    <property type="protein sequence ID" value="PPA42191.1"/>
    <property type="gene ID" value="WBGene00280560"/>
</dbReference>
<evidence type="ECO:0000313" key="1">
    <source>
        <dbReference type="EnsemblMetazoa" id="PPA42191.1"/>
    </source>
</evidence>
<accession>A0A2A6C1F9</accession>
<reference evidence="2" key="1">
    <citation type="journal article" date="2008" name="Nat. Genet.">
        <title>The Pristionchus pacificus genome provides a unique perspective on nematode lifestyle and parasitism.</title>
        <authorList>
            <person name="Dieterich C."/>
            <person name="Clifton S.W."/>
            <person name="Schuster L.N."/>
            <person name="Chinwalla A."/>
            <person name="Delehaunty K."/>
            <person name="Dinkelacker I."/>
            <person name="Fulton L."/>
            <person name="Fulton R."/>
            <person name="Godfrey J."/>
            <person name="Minx P."/>
            <person name="Mitreva M."/>
            <person name="Roeseler W."/>
            <person name="Tian H."/>
            <person name="Witte H."/>
            <person name="Yang S.P."/>
            <person name="Wilson R.K."/>
            <person name="Sommer R.J."/>
        </authorList>
    </citation>
    <scope>NUCLEOTIDE SEQUENCE [LARGE SCALE GENOMIC DNA]</scope>
    <source>
        <strain evidence="2">PS312</strain>
    </source>
</reference>
<organism evidence="1 2">
    <name type="scientific">Pristionchus pacificus</name>
    <name type="common">Parasitic nematode worm</name>
    <dbReference type="NCBI Taxonomy" id="54126"/>
    <lineage>
        <taxon>Eukaryota</taxon>
        <taxon>Metazoa</taxon>
        <taxon>Ecdysozoa</taxon>
        <taxon>Nematoda</taxon>
        <taxon>Chromadorea</taxon>
        <taxon>Rhabditida</taxon>
        <taxon>Rhabditina</taxon>
        <taxon>Diplogasteromorpha</taxon>
        <taxon>Diplogasteroidea</taxon>
        <taxon>Neodiplogasteridae</taxon>
        <taxon>Pristionchus</taxon>
    </lineage>
</organism>
<dbReference type="Proteomes" id="UP000005239">
    <property type="component" value="Unassembled WGS sequence"/>
</dbReference>
<sequence>MKRLGEKLAELDRKKARVSLDERLTTPLGSTSISQEEKRWMENLISTLVKLMEETVVEY</sequence>
<gene>
    <name evidence="1" type="primary">WBGene00280560</name>
</gene>
<name>A0A2A6C1F9_PRIPA</name>
<proteinExistence type="predicted"/>
<keyword evidence="2" id="KW-1185">Reference proteome</keyword>